<comment type="caution">
    <text evidence="1">The sequence shown here is derived from an EMBL/GenBank/DDBJ whole genome shotgun (WGS) entry which is preliminary data.</text>
</comment>
<reference evidence="1 2" key="1">
    <citation type="submission" date="2020-12" db="EMBL/GenBank/DDBJ databases">
        <title>Olleya sediminilitoris sp. nov., isolated from a tidal flat.</title>
        <authorList>
            <person name="Park S."/>
            <person name="Yoon J.-H."/>
        </authorList>
    </citation>
    <scope>NUCLEOTIDE SEQUENCE [LARGE SCALE GENOMIC DNA]</scope>
    <source>
        <strain evidence="1 2">YSTF-M6</strain>
    </source>
</reference>
<evidence type="ECO:0000313" key="1">
    <source>
        <dbReference type="EMBL" id="MBL7560173.1"/>
    </source>
</evidence>
<dbReference type="Proteomes" id="UP000605013">
    <property type="component" value="Unassembled WGS sequence"/>
</dbReference>
<proteinExistence type="predicted"/>
<dbReference type="RefSeq" id="WP_203000661.1">
    <property type="nucleotide sequence ID" value="NZ_JAEMEF010000008.1"/>
</dbReference>
<keyword evidence="2" id="KW-1185">Reference proteome</keyword>
<dbReference type="EMBL" id="JAEMEF010000008">
    <property type="protein sequence ID" value="MBL7560173.1"/>
    <property type="molecule type" value="Genomic_DNA"/>
</dbReference>
<organism evidence="1 2">
    <name type="scientific">Olleya sediminilitoris</name>
    <dbReference type="NCBI Taxonomy" id="2795739"/>
    <lineage>
        <taxon>Bacteria</taxon>
        <taxon>Pseudomonadati</taxon>
        <taxon>Bacteroidota</taxon>
        <taxon>Flavobacteriia</taxon>
        <taxon>Flavobacteriales</taxon>
        <taxon>Flavobacteriaceae</taxon>
    </lineage>
</organism>
<accession>A0ABS1WM14</accession>
<evidence type="ECO:0000313" key="2">
    <source>
        <dbReference type="Proteomes" id="UP000605013"/>
    </source>
</evidence>
<evidence type="ECO:0008006" key="3">
    <source>
        <dbReference type="Google" id="ProtNLM"/>
    </source>
</evidence>
<sequence>MKILIEGAYYPISTLQNIFDDPKFYTQNNLEGKIISVGYYHSFEKNELIYMLPKVFMIDDDNSVFGKTKNELLDLDYIKNIKHDLHYNWIRQSSLYFYNSLLEYRKRITDSQIVNKTERFELNTNLGDQEYSYLDLLLSFVNFYKKNKNHILYKHMEYNSNQAKKPKWEKTIRKSLPIFTSNNSPVYVSIRNKKKNINKEEELLTYFFSILKNFNKDHNLNLRIDKSYKIIKGDSFKRLQTNGLSKLRKIKYRYFNDTLKRMYALCEIYFSQTDKSSSKRKREDFISVNNYNLVFEDMIDKLFSDDLNNTQVNDVSLKDLKKNDDGKIIDHIYDYQSLIDTSNIFYIGDSKYYKSNSEAGKLSKYKQFTYAKNIIQFNIDLLNKDKKKAYKKGINYRDKLTEGYNITPNFFIYGYIENKENFDDHLITLKSKLPVKSFHYKERLFDRDTLFVHSYKINFLYVLKAYTNFNSLKTQDFRSEVKSDFRNNFIEFFNNPKNCEFEFYKCKLKTYESIITDNFKILNGKCYITNKEELILAKYTGKTIEEPIKKTILDQFKLINLK</sequence>
<gene>
    <name evidence="1" type="ORF">JAO71_10200</name>
</gene>
<protein>
    <recommendedName>
        <fullName evidence="3">LlaJI restriction endonuclease</fullName>
    </recommendedName>
</protein>
<name>A0ABS1WM14_9FLAO</name>